<evidence type="ECO:0000256" key="7">
    <source>
        <dbReference type="ARBA" id="ARBA00023136"/>
    </source>
</evidence>
<feature type="region of interest" description="Disordered" evidence="9">
    <location>
        <begin position="488"/>
        <end position="511"/>
    </location>
</feature>
<dbReference type="EMBL" id="CAJNNV010004731">
    <property type="protein sequence ID" value="CAE8591156.1"/>
    <property type="molecule type" value="Genomic_DNA"/>
</dbReference>
<keyword evidence="6" id="KW-0406">Ion transport</keyword>
<keyword evidence="12" id="KW-1185">Reference proteome</keyword>
<keyword evidence="4 10" id="KW-0812">Transmembrane</keyword>
<reference evidence="11" key="1">
    <citation type="submission" date="2021-02" db="EMBL/GenBank/DDBJ databases">
        <authorList>
            <person name="Dougan E. K."/>
            <person name="Rhodes N."/>
            <person name="Thang M."/>
            <person name="Chan C."/>
        </authorList>
    </citation>
    <scope>NUCLEOTIDE SEQUENCE</scope>
</reference>
<evidence type="ECO:0000313" key="11">
    <source>
        <dbReference type="EMBL" id="CAE8591156.1"/>
    </source>
</evidence>
<evidence type="ECO:0000256" key="10">
    <source>
        <dbReference type="SAM" id="Phobius"/>
    </source>
</evidence>
<feature type="region of interest" description="Disordered" evidence="9">
    <location>
        <begin position="1"/>
        <end position="48"/>
    </location>
</feature>
<evidence type="ECO:0000256" key="9">
    <source>
        <dbReference type="SAM" id="MobiDB-lite"/>
    </source>
</evidence>
<dbReference type="AlphaFoldDB" id="A0A813DUZ7"/>
<feature type="transmembrane region" description="Helical" evidence="10">
    <location>
        <begin position="215"/>
        <end position="236"/>
    </location>
</feature>
<evidence type="ECO:0000256" key="1">
    <source>
        <dbReference type="ARBA" id="ARBA00004141"/>
    </source>
</evidence>
<feature type="compositionally biased region" description="Polar residues" evidence="9">
    <location>
        <begin position="488"/>
        <end position="498"/>
    </location>
</feature>
<name>A0A813DUZ7_POLGL</name>
<dbReference type="Proteomes" id="UP000654075">
    <property type="component" value="Unassembled WGS sequence"/>
</dbReference>
<feature type="transmembrane region" description="Helical" evidence="10">
    <location>
        <begin position="88"/>
        <end position="110"/>
    </location>
</feature>
<dbReference type="Pfam" id="PF11744">
    <property type="entry name" value="ALMT"/>
    <property type="match status" value="1"/>
</dbReference>
<keyword evidence="7 10" id="KW-0472">Membrane</keyword>
<evidence type="ECO:0000256" key="8">
    <source>
        <dbReference type="ARBA" id="ARBA00023303"/>
    </source>
</evidence>
<comment type="subcellular location">
    <subcellularLocation>
        <location evidence="1">Membrane</location>
        <topology evidence="1">Multi-pass membrane protein</topology>
    </subcellularLocation>
</comment>
<evidence type="ECO:0000313" key="12">
    <source>
        <dbReference type="Proteomes" id="UP000654075"/>
    </source>
</evidence>
<feature type="transmembrane region" description="Helical" evidence="10">
    <location>
        <begin position="117"/>
        <end position="141"/>
    </location>
</feature>
<accession>A0A813DUZ7</accession>
<dbReference type="GO" id="GO:0016020">
    <property type="term" value="C:membrane"/>
    <property type="evidence" value="ECO:0007669"/>
    <property type="project" value="UniProtKB-SubCell"/>
</dbReference>
<keyword evidence="5 10" id="KW-1133">Transmembrane helix</keyword>
<keyword evidence="8" id="KW-0407">Ion channel</keyword>
<gene>
    <name evidence="11" type="ORF">PGLA1383_LOCUS9845</name>
</gene>
<protein>
    <submittedName>
        <fullName evidence="11">Uncharacterized protein</fullName>
    </submittedName>
</protein>
<comment type="caution">
    <text evidence="11">The sequence shown here is derived from an EMBL/GenBank/DDBJ whole genome shotgun (WGS) entry which is preliminary data.</text>
</comment>
<comment type="similarity">
    <text evidence="2">Belongs to the aromatic acid exporter (TC 2.A.85) family.</text>
</comment>
<dbReference type="OrthoDB" id="68611at2759"/>
<feature type="transmembrane region" description="Helical" evidence="10">
    <location>
        <begin position="179"/>
        <end position="195"/>
    </location>
</feature>
<evidence type="ECO:0000256" key="2">
    <source>
        <dbReference type="ARBA" id="ARBA00007079"/>
    </source>
</evidence>
<dbReference type="PANTHER" id="PTHR31086">
    <property type="entry name" value="ALUMINUM-ACTIVATED MALATE TRANSPORTER 10"/>
    <property type="match status" value="1"/>
</dbReference>
<evidence type="ECO:0000256" key="5">
    <source>
        <dbReference type="ARBA" id="ARBA00022989"/>
    </source>
</evidence>
<sequence length="511" mass="54910">MRPFRSQNAHRAALQESAATDEESPTTGVVAFTKDDSNSSSSARPHRSCGVGSAAWAGIRAASISALVCVFVAFPMDQPPFLSSKESAWIFISAMVVASAAGDCLGQALLKGVDRAIGTLAGAAVGIAMNLFCHAISLLGPQSLRRYLTAILLPLITGFAFFLNVHLTQRFNFFKVHQYVFQIGIITMGMIWISLIDSEGDLYQTGVTRTTQIAIGVSLAFIVLLLCSPGSALSVMHSDLVEIARMQAQLIQQVFCARIHASPRVSLTQHHLSGFEVDDDIRLSYKRVRDLASKLRSLLPFAAWEPRCLNPRYLRFVELVTVSNRGRLVLARVTRLNATLLAMDAQLRSLVTLPQIDPLLAAAATDLVQAVAELLLDGADRLQDAGMSAPRGPQNAHDAMKRVVASLSALERAAQATEDLHAGSMLISEGEVADHLTELLGGESLLLHAYVARQGPAFVFLCLQMGLQATLLFKDMVGLAQLGSDMSSEVDSDSNLGDNHSDGASLGEEQS</sequence>
<evidence type="ECO:0000256" key="6">
    <source>
        <dbReference type="ARBA" id="ARBA00023065"/>
    </source>
</evidence>
<feature type="transmembrane region" description="Helical" evidence="10">
    <location>
        <begin position="147"/>
        <end position="167"/>
    </location>
</feature>
<keyword evidence="3" id="KW-0813">Transport</keyword>
<evidence type="ECO:0000256" key="3">
    <source>
        <dbReference type="ARBA" id="ARBA00022448"/>
    </source>
</evidence>
<proteinExistence type="inferred from homology"/>
<organism evidence="11 12">
    <name type="scientific">Polarella glacialis</name>
    <name type="common">Dinoflagellate</name>
    <dbReference type="NCBI Taxonomy" id="89957"/>
    <lineage>
        <taxon>Eukaryota</taxon>
        <taxon>Sar</taxon>
        <taxon>Alveolata</taxon>
        <taxon>Dinophyceae</taxon>
        <taxon>Suessiales</taxon>
        <taxon>Suessiaceae</taxon>
        <taxon>Polarella</taxon>
    </lineage>
</organism>
<feature type="transmembrane region" description="Helical" evidence="10">
    <location>
        <begin position="54"/>
        <end position="76"/>
    </location>
</feature>
<evidence type="ECO:0000256" key="4">
    <source>
        <dbReference type="ARBA" id="ARBA00022692"/>
    </source>
</evidence>
<dbReference type="GO" id="GO:0015743">
    <property type="term" value="P:malate transport"/>
    <property type="evidence" value="ECO:0007669"/>
    <property type="project" value="InterPro"/>
</dbReference>
<dbReference type="InterPro" id="IPR020966">
    <property type="entry name" value="ALMT"/>
</dbReference>
<dbReference type="GO" id="GO:0034220">
    <property type="term" value="P:monoatomic ion transmembrane transport"/>
    <property type="evidence" value="ECO:0007669"/>
    <property type="project" value="UniProtKB-KW"/>
</dbReference>